<keyword evidence="3" id="KW-1185">Reference proteome</keyword>
<evidence type="ECO:0000313" key="2">
    <source>
        <dbReference type="EMBL" id="RNA25643.1"/>
    </source>
</evidence>
<feature type="region of interest" description="Disordered" evidence="1">
    <location>
        <begin position="215"/>
        <end position="267"/>
    </location>
</feature>
<name>A0A3M7RPZ1_BRAPC</name>
<dbReference type="Proteomes" id="UP000276133">
    <property type="component" value="Unassembled WGS sequence"/>
</dbReference>
<evidence type="ECO:0000256" key="1">
    <source>
        <dbReference type="SAM" id="MobiDB-lite"/>
    </source>
</evidence>
<reference evidence="2 3" key="1">
    <citation type="journal article" date="2018" name="Sci. Rep.">
        <title>Genomic signatures of local adaptation to the degree of environmental predictability in rotifers.</title>
        <authorList>
            <person name="Franch-Gras L."/>
            <person name="Hahn C."/>
            <person name="Garcia-Roger E.M."/>
            <person name="Carmona M.J."/>
            <person name="Serra M."/>
            <person name="Gomez A."/>
        </authorList>
    </citation>
    <scope>NUCLEOTIDE SEQUENCE [LARGE SCALE GENOMIC DNA]</scope>
    <source>
        <strain evidence="2">HYR1</strain>
    </source>
</reference>
<feature type="compositionally biased region" description="Basic and acidic residues" evidence="1">
    <location>
        <begin position="215"/>
        <end position="238"/>
    </location>
</feature>
<protein>
    <submittedName>
        <fullName evidence="2">Uncharacterized protein</fullName>
    </submittedName>
</protein>
<accession>A0A3M7RPZ1</accession>
<gene>
    <name evidence="2" type="ORF">BpHYR1_018040</name>
</gene>
<proteinExistence type="predicted"/>
<dbReference type="Pfam" id="PF15264">
    <property type="entry name" value="TSSC4"/>
    <property type="match status" value="1"/>
</dbReference>
<feature type="compositionally biased region" description="Acidic residues" evidence="1">
    <location>
        <begin position="254"/>
        <end position="267"/>
    </location>
</feature>
<evidence type="ECO:0000313" key="3">
    <source>
        <dbReference type="Proteomes" id="UP000276133"/>
    </source>
</evidence>
<comment type="caution">
    <text evidence="2">The sequence shown here is derived from an EMBL/GenBank/DDBJ whole genome shotgun (WGS) entry which is preliminary data.</text>
</comment>
<sequence length="267" mass="31225">METLPSEINNFESRSKSVFDSLLLIEHNHREKESEYVNQTEEIVSQKDFELEKRIQSDSDSEFKIPCIDSYKRQLKNVPHSVTKQQKKDPDHIVNPDKWTKYSLEDVDASQMSASANFYAAMSLINGKNNEPNQDLQQTLGDIVYNKPIGANKMETSRDAYHQVGKFLLEKLSQEQEEIKDDLEKMDINESCTDQIHFKKKSKTRNIRVNRKSKEEDLDYNDHNSVEQLENFEKNSHDDNDDDFDEFGGYQNDSAEENEFGNDFEKF</sequence>
<organism evidence="2 3">
    <name type="scientific">Brachionus plicatilis</name>
    <name type="common">Marine rotifer</name>
    <name type="synonym">Brachionus muelleri</name>
    <dbReference type="NCBI Taxonomy" id="10195"/>
    <lineage>
        <taxon>Eukaryota</taxon>
        <taxon>Metazoa</taxon>
        <taxon>Spiralia</taxon>
        <taxon>Gnathifera</taxon>
        <taxon>Rotifera</taxon>
        <taxon>Eurotatoria</taxon>
        <taxon>Monogononta</taxon>
        <taxon>Pseudotrocha</taxon>
        <taxon>Ploima</taxon>
        <taxon>Brachionidae</taxon>
        <taxon>Brachionus</taxon>
    </lineage>
</organism>
<dbReference type="EMBL" id="REGN01002892">
    <property type="protein sequence ID" value="RNA25643.1"/>
    <property type="molecule type" value="Genomic_DNA"/>
</dbReference>
<dbReference type="AlphaFoldDB" id="A0A3M7RPZ1"/>
<dbReference type="InterPro" id="IPR029338">
    <property type="entry name" value="TSSC4"/>
</dbReference>
<dbReference type="OrthoDB" id="1906282at2759"/>